<dbReference type="RefSeq" id="XP_018448859.2">
    <property type="nucleotide sequence ID" value="XM_018593357.2"/>
</dbReference>
<reference evidence="2" key="1">
    <citation type="journal article" date="2019" name="Database">
        <title>The radish genome database (RadishGD): an integrated information resource for radish genomics.</title>
        <authorList>
            <person name="Yu H.J."/>
            <person name="Baek S."/>
            <person name="Lee Y.J."/>
            <person name="Cho A."/>
            <person name="Mun J.H."/>
        </authorList>
    </citation>
    <scope>NUCLEOTIDE SEQUENCE [LARGE SCALE GENOMIC DNA]</scope>
    <source>
        <strain evidence="2">cv. WK10039</strain>
    </source>
</reference>
<dbReference type="PANTHER" id="PTHR33116:SF78">
    <property type="entry name" value="OS12G0587133 PROTEIN"/>
    <property type="match status" value="1"/>
</dbReference>
<reference evidence="3" key="2">
    <citation type="submission" date="2025-08" db="UniProtKB">
        <authorList>
            <consortium name="RefSeq"/>
        </authorList>
    </citation>
    <scope>IDENTIFICATION</scope>
    <source>
        <tissue evidence="3">Leaf</tissue>
    </source>
</reference>
<evidence type="ECO:0000259" key="1">
    <source>
        <dbReference type="Pfam" id="PF13966"/>
    </source>
</evidence>
<dbReference type="OrthoDB" id="1052344at2759"/>
<evidence type="ECO:0000313" key="2">
    <source>
        <dbReference type="Proteomes" id="UP000504610"/>
    </source>
</evidence>
<evidence type="ECO:0000313" key="3">
    <source>
        <dbReference type="RefSeq" id="XP_018448859.2"/>
    </source>
</evidence>
<accession>A0A6J0KPA0</accession>
<dbReference type="GeneID" id="108820409"/>
<protein>
    <submittedName>
        <fullName evidence="3">Uncharacterized protein LOC108820409</fullName>
    </submittedName>
</protein>
<dbReference type="InterPro" id="IPR026960">
    <property type="entry name" value="RVT-Znf"/>
</dbReference>
<sequence length="269" mass="31175">MEDLHDFWSDNWSPYGNIADFLHLPSNGRLGISRSATISDLYSNGAWNLPADRSEEQVLLHIYMSSITLNQEEDQYDWVINNNSYIAYSTGTVYAALKHHNPIVTWADTVWLSKDIPKHSFLTWLFVLNRCSTRDRLLNWGVLTDPMCLLCNLAPETRDHLFFACDYSRRIWTSIATRCGITPSPSWDQNLLDMQSTLKPRHIRYLGTLSWQCSMYLIWTERNNRLHRQVFRPPDSIISSIEATIRAKISAIRHTSSRLAFSVFSAWNA</sequence>
<keyword evidence="2" id="KW-1185">Reference proteome</keyword>
<feature type="domain" description="Reverse transcriptase zinc-binding" evidence="1">
    <location>
        <begin position="88"/>
        <end position="172"/>
    </location>
</feature>
<dbReference type="Pfam" id="PF13966">
    <property type="entry name" value="zf-RVT"/>
    <property type="match status" value="1"/>
</dbReference>
<gene>
    <name evidence="3" type="primary">LOC108820409</name>
</gene>
<dbReference type="AlphaFoldDB" id="A0A6J0KPA0"/>
<organism evidence="2 3">
    <name type="scientific">Raphanus sativus</name>
    <name type="common">Radish</name>
    <name type="synonym">Raphanus raphanistrum var. sativus</name>
    <dbReference type="NCBI Taxonomy" id="3726"/>
    <lineage>
        <taxon>Eukaryota</taxon>
        <taxon>Viridiplantae</taxon>
        <taxon>Streptophyta</taxon>
        <taxon>Embryophyta</taxon>
        <taxon>Tracheophyta</taxon>
        <taxon>Spermatophyta</taxon>
        <taxon>Magnoliopsida</taxon>
        <taxon>eudicotyledons</taxon>
        <taxon>Gunneridae</taxon>
        <taxon>Pentapetalae</taxon>
        <taxon>rosids</taxon>
        <taxon>malvids</taxon>
        <taxon>Brassicales</taxon>
        <taxon>Brassicaceae</taxon>
        <taxon>Brassiceae</taxon>
        <taxon>Raphanus</taxon>
    </lineage>
</organism>
<proteinExistence type="predicted"/>
<dbReference type="Proteomes" id="UP000504610">
    <property type="component" value="Chromosome 8"/>
</dbReference>
<dbReference type="PANTHER" id="PTHR33116">
    <property type="entry name" value="REVERSE TRANSCRIPTASE ZINC-BINDING DOMAIN-CONTAINING PROTEIN-RELATED-RELATED"/>
    <property type="match status" value="1"/>
</dbReference>
<dbReference type="KEGG" id="rsz:108820409"/>
<name>A0A6J0KPA0_RAPSA</name>